<dbReference type="Proteomes" id="UP000642993">
    <property type="component" value="Unassembled WGS sequence"/>
</dbReference>
<evidence type="ECO:0000313" key="2">
    <source>
        <dbReference type="EMBL" id="MBD8504931.1"/>
    </source>
</evidence>
<keyword evidence="3" id="KW-1185">Reference proteome</keyword>
<feature type="compositionally biased region" description="Basic and acidic residues" evidence="1">
    <location>
        <begin position="1"/>
        <end position="23"/>
    </location>
</feature>
<feature type="region of interest" description="Disordered" evidence="1">
    <location>
        <begin position="1"/>
        <end position="48"/>
    </location>
</feature>
<protein>
    <submittedName>
        <fullName evidence="2">Uncharacterized protein</fullName>
    </submittedName>
</protein>
<dbReference type="AlphaFoldDB" id="A0A927J9E1"/>
<gene>
    <name evidence="2" type="ORF">HT102_00320</name>
</gene>
<organism evidence="2 3">
    <name type="scientific">Lolliginicoccus lacisalsi</name>
    <dbReference type="NCBI Taxonomy" id="2742202"/>
    <lineage>
        <taxon>Bacteria</taxon>
        <taxon>Bacillati</taxon>
        <taxon>Actinomycetota</taxon>
        <taxon>Actinomycetes</taxon>
        <taxon>Mycobacteriales</taxon>
        <taxon>Hoyosellaceae</taxon>
        <taxon>Lolliginicoccus</taxon>
    </lineage>
</organism>
<accession>A0A927J9E1</accession>
<feature type="compositionally biased region" description="Basic and acidic residues" evidence="1">
    <location>
        <begin position="39"/>
        <end position="48"/>
    </location>
</feature>
<evidence type="ECO:0000313" key="3">
    <source>
        <dbReference type="Proteomes" id="UP000642993"/>
    </source>
</evidence>
<name>A0A927J9E1_9ACTN</name>
<sequence length="48" mass="5455">MATTRHDLHGHALADELLEEHPEYALPHSLEIDESVPPRPEEEIADSR</sequence>
<proteinExistence type="predicted"/>
<dbReference type="EMBL" id="JACYWE010000001">
    <property type="protein sequence ID" value="MBD8504931.1"/>
    <property type="molecule type" value="Genomic_DNA"/>
</dbReference>
<dbReference type="RefSeq" id="WP_192037427.1">
    <property type="nucleotide sequence ID" value="NZ_JACYWE010000001.1"/>
</dbReference>
<reference evidence="2" key="1">
    <citation type="submission" date="2020-09" db="EMBL/GenBank/DDBJ databases">
        <title>Hoyosella lacisalsi sp. nov., a halotolerant actinobacterium isolated from soil of Lake Gudzhirganskoe.</title>
        <authorList>
            <person name="Yang Q."/>
            <person name="Guo P.Y."/>
            <person name="Liu S.W."/>
            <person name="Li F.N."/>
            <person name="Sun C.H."/>
        </authorList>
    </citation>
    <scope>NUCLEOTIDE SEQUENCE</scope>
    <source>
        <strain evidence="2">G463</strain>
    </source>
</reference>
<evidence type="ECO:0000256" key="1">
    <source>
        <dbReference type="SAM" id="MobiDB-lite"/>
    </source>
</evidence>
<comment type="caution">
    <text evidence="2">The sequence shown here is derived from an EMBL/GenBank/DDBJ whole genome shotgun (WGS) entry which is preliminary data.</text>
</comment>